<dbReference type="EMBL" id="LCMF01000014">
    <property type="protein sequence ID" value="KKU30738.1"/>
    <property type="molecule type" value="Genomic_DNA"/>
</dbReference>
<keyword evidence="1" id="KW-0808">Transferase</keyword>
<protein>
    <submittedName>
        <fullName evidence="1">Glycosyl transferase family 2</fullName>
    </submittedName>
</protein>
<accession>A0A0G1RL89</accession>
<reference evidence="1 2" key="1">
    <citation type="journal article" date="2015" name="Nature">
        <title>rRNA introns, odd ribosomes, and small enigmatic genomes across a large radiation of phyla.</title>
        <authorList>
            <person name="Brown C.T."/>
            <person name="Hug L.A."/>
            <person name="Thomas B.C."/>
            <person name="Sharon I."/>
            <person name="Castelle C.J."/>
            <person name="Singh A."/>
            <person name="Wilkins M.J."/>
            <person name="Williams K.H."/>
            <person name="Banfield J.F."/>
        </authorList>
    </citation>
    <scope>NUCLEOTIDE SEQUENCE [LARGE SCALE GENOMIC DNA]</scope>
</reference>
<dbReference type="GO" id="GO:0016740">
    <property type="term" value="F:transferase activity"/>
    <property type="evidence" value="ECO:0007669"/>
    <property type="project" value="UniProtKB-KW"/>
</dbReference>
<dbReference type="InterPro" id="IPR029044">
    <property type="entry name" value="Nucleotide-diphossugar_trans"/>
</dbReference>
<dbReference type="Proteomes" id="UP000034732">
    <property type="component" value="Unassembled WGS sequence"/>
</dbReference>
<comment type="caution">
    <text evidence="1">The sequence shown here is derived from an EMBL/GenBank/DDBJ whole genome shotgun (WGS) entry which is preliminary data.</text>
</comment>
<dbReference type="PANTHER" id="PTHR48090:SF7">
    <property type="entry name" value="RFBJ PROTEIN"/>
    <property type="match status" value="1"/>
</dbReference>
<evidence type="ECO:0000313" key="1">
    <source>
        <dbReference type="EMBL" id="KKU30738.1"/>
    </source>
</evidence>
<organism evidence="1 2">
    <name type="scientific">candidate division WWE3 bacterium GW2011_GWA1_46_21</name>
    <dbReference type="NCBI Taxonomy" id="1619107"/>
    <lineage>
        <taxon>Bacteria</taxon>
        <taxon>Katanobacteria</taxon>
    </lineage>
</organism>
<evidence type="ECO:0000313" key="2">
    <source>
        <dbReference type="Proteomes" id="UP000034732"/>
    </source>
</evidence>
<name>A0A0G1RL89_UNCKA</name>
<dbReference type="InterPro" id="IPR050256">
    <property type="entry name" value="Glycosyltransferase_2"/>
</dbReference>
<dbReference type="Gene3D" id="3.90.550.10">
    <property type="entry name" value="Spore Coat Polysaccharide Biosynthesis Protein SpsA, Chain A"/>
    <property type="match status" value="1"/>
</dbReference>
<proteinExistence type="predicted"/>
<dbReference type="PANTHER" id="PTHR48090">
    <property type="entry name" value="UNDECAPRENYL-PHOSPHATE 4-DEOXY-4-FORMAMIDO-L-ARABINOSE TRANSFERASE-RELATED"/>
    <property type="match status" value="1"/>
</dbReference>
<gene>
    <name evidence="1" type="ORF">UX44_C0014G0018</name>
</gene>
<sequence>MQDADLEYDPQEYTKLIEALGDGKTRVVYGSRFSGNYEDMSNLHYWGNKFLTLVTNVLYGVLLTDMETCYKLLPGSFVRNLKIESNRFNFEPEITAKILKSGLKLREVPISYKGRTHGEGKKITWKDGLSAVYTLIKFRFAD</sequence>
<dbReference type="AlphaFoldDB" id="A0A0G1RL89"/>
<dbReference type="SUPFAM" id="SSF53448">
    <property type="entry name" value="Nucleotide-diphospho-sugar transferases"/>
    <property type="match status" value="1"/>
</dbReference>